<keyword evidence="4 8" id="KW-0812">Transmembrane</keyword>
<feature type="transmembrane region" description="Helical" evidence="8">
    <location>
        <begin position="148"/>
        <end position="166"/>
    </location>
</feature>
<gene>
    <name evidence="9" type="ORF">RIF23_18155</name>
</gene>
<comment type="subcellular location">
    <subcellularLocation>
        <location evidence="1">Membrane</location>
        <topology evidence="1">Multi-pass membrane protein</topology>
    </subcellularLocation>
</comment>
<evidence type="ECO:0000256" key="3">
    <source>
        <dbReference type="ARBA" id="ARBA00022448"/>
    </source>
</evidence>
<proteinExistence type="inferred from homology"/>
<feature type="transmembrane region" description="Helical" evidence="8">
    <location>
        <begin position="219"/>
        <end position="240"/>
    </location>
</feature>
<dbReference type="Proteomes" id="UP001250214">
    <property type="component" value="Unassembled WGS sequence"/>
</dbReference>
<comment type="similarity">
    <text evidence="2 7">Belongs to the sodium:solute symporter (SSF) (TC 2.A.21) family.</text>
</comment>
<dbReference type="InterPro" id="IPR001734">
    <property type="entry name" value="Na/solute_symporter"/>
</dbReference>
<feature type="transmembrane region" description="Helical" evidence="8">
    <location>
        <begin position="6"/>
        <end position="25"/>
    </location>
</feature>
<feature type="transmembrane region" description="Helical" evidence="8">
    <location>
        <begin position="70"/>
        <end position="89"/>
    </location>
</feature>
<feature type="transmembrane region" description="Helical" evidence="8">
    <location>
        <begin position="37"/>
        <end position="58"/>
    </location>
</feature>
<keyword evidence="10" id="KW-1185">Reference proteome</keyword>
<dbReference type="Gene3D" id="1.20.1730.10">
    <property type="entry name" value="Sodium/glucose cotransporter"/>
    <property type="match status" value="1"/>
</dbReference>
<dbReference type="CDD" id="cd10322">
    <property type="entry name" value="SLC5sbd"/>
    <property type="match status" value="1"/>
</dbReference>
<evidence type="ECO:0000256" key="6">
    <source>
        <dbReference type="ARBA" id="ARBA00023136"/>
    </source>
</evidence>
<feature type="transmembrane region" description="Helical" evidence="8">
    <location>
        <begin position="252"/>
        <end position="276"/>
    </location>
</feature>
<evidence type="ECO:0000256" key="5">
    <source>
        <dbReference type="ARBA" id="ARBA00022989"/>
    </source>
</evidence>
<accession>A0ABU2HA71</accession>
<dbReference type="PANTHER" id="PTHR48086:SF7">
    <property type="entry name" value="SODIUM-SOLUTE SYMPORTER-RELATED"/>
    <property type="match status" value="1"/>
</dbReference>
<evidence type="ECO:0000256" key="8">
    <source>
        <dbReference type="SAM" id="Phobius"/>
    </source>
</evidence>
<dbReference type="EMBL" id="JAVLVT010000010">
    <property type="protein sequence ID" value="MDS1272216.1"/>
    <property type="molecule type" value="Genomic_DNA"/>
</dbReference>
<feature type="transmembrane region" description="Helical" evidence="8">
    <location>
        <begin position="178"/>
        <end position="199"/>
    </location>
</feature>
<dbReference type="Pfam" id="PF00474">
    <property type="entry name" value="SSF"/>
    <property type="match status" value="1"/>
</dbReference>
<evidence type="ECO:0000256" key="7">
    <source>
        <dbReference type="RuleBase" id="RU362091"/>
    </source>
</evidence>
<feature type="transmembrane region" description="Helical" evidence="8">
    <location>
        <begin position="377"/>
        <end position="399"/>
    </location>
</feature>
<keyword evidence="6 8" id="KW-0472">Membrane</keyword>
<sequence length="464" mass="48020">MLGVLVLLYLLVIVGIGVYFVRHVHGVEDFALAGRNLGLPILIGTLFATYIGGATVVGWTGSFYEMGFDWWWSGIGGLAGIALATLVMARRSRRLGQFTVPDLLAIRYGATARYVSAVMIILGDIAIVTVQVIAIAGILTTFTDLGRLPAMVVGIVAFAVISLFGGMKGVAVTDSLQALVIFVGLLAGVLVLFGTQGGLGPTFAGLPEGYLEPLSVTGPLGALGLAFAALGTTAVSQALIFSRIFSARTERVAFHGMLLLIPTAFLGYLLVSLLGYGGRSLLGPGVHADEVFARVVNELLPPAVGGLLLATVIAAIVTSTNSILLSASVNLARDIYRTTVRHEAGSAELRRVGQAAVVVFALLAFGLAVALPGIVDAIVLSYTIYSAGLLIPMYVGFLWRGATPAAGVASIVAGGGTALLWFVLGEPADLPAILPALGVALVVILGVSAVTPRPSRENLRVFTV</sequence>
<name>A0ABU2HA71_9ACTN</name>
<feature type="transmembrane region" description="Helical" evidence="8">
    <location>
        <begin position="406"/>
        <end position="424"/>
    </location>
</feature>
<evidence type="ECO:0000313" key="9">
    <source>
        <dbReference type="EMBL" id="MDS1272216.1"/>
    </source>
</evidence>
<feature type="transmembrane region" description="Helical" evidence="8">
    <location>
        <begin position="114"/>
        <end position="142"/>
    </location>
</feature>
<feature type="transmembrane region" description="Helical" evidence="8">
    <location>
        <begin position="352"/>
        <end position="371"/>
    </location>
</feature>
<dbReference type="PANTHER" id="PTHR48086">
    <property type="entry name" value="SODIUM/PROLINE SYMPORTER-RELATED"/>
    <property type="match status" value="1"/>
</dbReference>
<protein>
    <submittedName>
        <fullName evidence="9">Sodium:solute symporter family protein</fullName>
    </submittedName>
</protein>
<comment type="caution">
    <text evidence="9">The sequence shown here is derived from an EMBL/GenBank/DDBJ whole genome shotgun (WGS) entry which is preliminary data.</text>
</comment>
<dbReference type="InterPro" id="IPR038377">
    <property type="entry name" value="Na/Glc_symporter_sf"/>
</dbReference>
<organism evidence="9 10">
    <name type="scientific">Lipingzhangella rawalii</name>
    <dbReference type="NCBI Taxonomy" id="2055835"/>
    <lineage>
        <taxon>Bacteria</taxon>
        <taxon>Bacillati</taxon>
        <taxon>Actinomycetota</taxon>
        <taxon>Actinomycetes</taxon>
        <taxon>Streptosporangiales</taxon>
        <taxon>Nocardiopsidaceae</taxon>
        <taxon>Lipingzhangella</taxon>
    </lineage>
</organism>
<feature type="transmembrane region" description="Helical" evidence="8">
    <location>
        <begin position="430"/>
        <end position="450"/>
    </location>
</feature>
<keyword evidence="3" id="KW-0813">Transport</keyword>
<keyword evidence="5 8" id="KW-1133">Transmembrane helix</keyword>
<dbReference type="PROSITE" id="PS50283">
    <property type="entry name" value="NA_SOLUT_SYMP_3"/>
    <property type="match status" value="1"/>
</dbReference>
<dbReference type="InterPro" id="IPR050277">
    <property type="entry name" value="Sodium:Solute_Symporter"/>
</dbReference>
<evidence type="ECO:0000256" key="2">
    <source>
        <dbReference type="ARBA" id="ARBA00006434"/>
    </source>
</evidence>
<evidence type="ECO:0000256" key="4">
    <source>
        <dbReference type="ARBA" id="ARBA00022692"/>
    </source>
</evidence>
<feature type="transmembrane region" description="Helical" evidence="8">
    <location>
        <begin position="307"/>
        <end position="331"/>
    </location>
</feature>
<reference evidence="10" key="1">
    <citation type="submission" date="2023-07" db="EMBL/GenBank/DDBJ databases">
        <title>Novel species in the genus Lipingzhangella isolated from Sambhar Salt Lake.</title>
        <authorList>
            <person name="Jiya N."/>
            <person name="Kajale S."/>
            <person name="Sharma A."/>
        </authorList>
    </citation>
    <scope>NUCLEOTIDE SEQUENCE [LARGE SCALE GENOMIC DNA]</scope>
    <source>
        <strain evidence="10">LS1_29</strain>
    </source>
</reference>
<dbReference type="RefSeq" id="WP_310913787.1">
    <property type="nucleotide sequence ID" value="NZ_JAVLVT010000010.1"/>
</dbReference>
<evidence type="ECO:0000256" key="1">
    <source>
        <dbReference type="ARBA" id="ARBA00004141"/>
    </source>
</evidence>
<evidence type="ECO:0000313" key="10">
    <source>
        <dbReference type="Proteomes" id="UP001250214"/>
    </source>
</evidence>